<organism evidence="9 10">
    <name type="scientific">Ruminococcus flavefaciens</name>
    <dbReference type="NCBI Taxonomy" id="1265"/>
    <lineage>
        <taxon>Bacteria</taxon>
        <taxon>Bacillati</taxon>
        <taxon>Bacillota</taxon>
        <taxon>Clostridia</taxon>
        <taxon>Eubacteriales</taxon>
        <taxon>Oscillospiraceae</taxon>
        <taxon>Ruminococcus</taxon>
    </lineage>
</organism>
<evidence type="ECO:0000313" key="10">
    <source>
        <dbReference type="Proteomes" id="UP000245720"/>
    </source>
</evidence>
<dbReference type="InterPro" id="IPR001638">
    <property type="entry name" value="Solute-binding_3/MltF_N"/>
</dbReference>
<feature type="compositionally biased region" description="Low complexity" evidence="5">
    <location>
        <begin position="40"/>
        <end position="66"/>
    </location>
</feature>
<evidence type="ECO:0000256" key="5">
    <source>
        <dbReference type="SAM" id="MobiDB-lite"/>
    </source>
</evidence>
<reference evidence="9 10" key="1">
    <citation type="submission" date="2018-05" db="EMBL/GenBank/DDBJ databases">
        <title>The Hungate 1000. A catalogue of reference genomes from the rumen microbiome.</title>
        <authorList>
            <person name="Kelly W."/>
        </authorList>
    </citation>
    <scope>NUCLEOTIDE SEQUENCE [LARGE SCALE GENOMIC DNA]</scope>
    <source>
        <strain evidence="9 10">SAb67</strain>
    </source>
</reference>
<dbReference type="Gene3D" id="3.40.190.10">
    <property type="entry name" value="Periplasmic binding protein-like II"/>
    <property type="match status" value="2"/>
</dbReference>
<feature type="region of interest" description="Disordered" evidence="5">
    <location>
        <begin position="26"/>
        <end position="66"/>
    </location>
</feature>
<feature type="domain" description="Ionotropic glutamate receptor C-terminal" evidence="8">
    <location>
        <begin position="76"/>
        <end position="296"/>
    </location>
</feature>
<dbReference type="CDD" id="cd00996">
    <property type="entry name" value="PBP2_AatB_like"/>
    <property type="match status" value="1"/>
</dbReference>
<dbReference type="SMART" id="SM00062">
    <property type="entry name" value="PBPb"/>
    <property type="match status" value="1"/>
</dbReference>
<gene>
    <name evidence="9" type="ORF">IE37_02443</name>
</gene>
<dbReference type="Proteomes" id="UP000245720">
    <property type="component" value="Unassembled WGS sequence"/>
</dbReference>
<evidence type="ECO:0000259" key="8">
    <source>
        <dbReference type="SMART" id="SM00079"/>
    </source>
</evidence>
<dbReference type="InterPro" id="IPR001320">
    <property type="entry name" value="Iontro_rcpt_C"/>
</dbReference>
<keyword evidence="3 6" id="KW-0732">Signal</keyword>
<accession>A0A315XZD8</accession>
<protein>
    <submittedName>
        <fullName evidence="9">Polar amino acid transport system substrate-binding protein</fullName>
    </submittedName>
</protein>
<evidence type="ECO:0000256" key="3">
    <source>
        <dbReference type="ARBA" id="ARBA00022729"/>
    </source>
</evidence>
<dbReference type="PANTHER" id="PTHR35936">
    <property type="entry name" value="MEMBRANE-BOUND LYTIC MUREIN TRANSGLYCOSYLASE F"/>
    <property type="match status" value="1"/>
</dbReference>
<proteinExistence type="inferred from homology"/>
<dbReference type="EMBL" id="QGDI01000010">
    <property type="protein sequence ID" value="PWJ11220.1"/>
    <property type="molecule type" value="Genomic_DNA"/>
</dbReference>
<dbReference type="OrthoDB" id="9775197at2"/>
<dbReference type="SUPFAM" id="SSF53850">
    <property type="entry name" value="Periplasmic binding protein-like II"/>
    <property type="match status" value="1"/>
</dbReference>
<dbReference type="InterPro" id="IPR018313">
    <property type="entry name" value="SBP_3_CS"/>
</dbReference>
<name>A0A315XZD8_RUMFL</name>
<comment type="similarity">
    <text evidence="2 4">Belongs to the bacterial solute-binding protein 3 family.</text>
</comment>
<dbReference type="Pfam" id="PF00497">
    <property type="entry name" value="SBP_bac_3"/>
    <property type="match status" value="1"/>
</dbReference>
<comment type="caution">
    <text evidence="9">The sequence shown here is derived from an EMBL/GenBank/DDBJ whole genome shotgun (WGS) entry which is preliminary data.</text>
</comment>
<dbReference type="GO" id="GO:0015276">
    <property type="term" value="F:ligand-gated monoatomic ion channel activity"/>
    <property type="evidence" value="ECO:0007669"/>
    <property type="project" value="InterPro"/>
</dbReference>
<sequence>MKKNFFTSILAGIAAVSMMGAFAGCSDPNKDSESKKSEAETTTAAQEADTTAAADTENSDAAAEDQSLQKVLDDKKLVLGLDASFPPMGFTDENNEIIGFDIDVAQEVCDRMGIELVKTPINWDTKEEDLNVGKIDCIWNGMSINPARAEAMNLSEPYMKNEMIFVVPADSDIKSMDDLAGKTIGVQTGSTAQEILEAADLYADITESPLEDNVTALNQMELGFSDAVFLDSVVANYLITSHNKDYVILDGNLEAEEYAIGFRKNDQALRDEVQKQLSEMKADGKLGEISEKWFGSDITTVK</sequence>
<feature type="compositionally biased region" description="Basic and acidic residues" evidence="5">
    <location>
        <begin position="28"/>
        <end position="39"/>
    </location>
</feature>
<dbReference type="SMART" id="SM00079">
    <property type="entry name" value="PBPe"/>
    <property type="match status" value="1"/>
</dbReference>
<feature type="domain" description="Solute-binding protein family 3/N-terminal" evidence="7">
    <location>
        <begin position="76"/>
        <end position="297"/>
    </location>
</feature>
<dbReference type="PROSITE" id="PS01039">
    <property type="entry name" value="SBP_BACTERIAL_3"/>
    <property type="match status" value="1"/>
</dbReference>
<comment type="subcellular location">
    <subcellularLocation>
        <location evidence="1">Cell envelope</location>
    </subcellularLocation>
</comment>
<feature type="chain" id="PRO_5016303452" evidence="6">
    <location>
        <begin position="24"/>
        <end position="302"/>
    </location>
</feature>
<dbReference type="AlphaFoldDB" id="A0A315XZD8"/>
<dbReference type="RefSeq" id="WP_109727177.1">
    <property type="nucleotide sequence ID" value="NZ_QGDI01000010.1"/>
</dbReference>
<dbReference type="GO" id="GO:0016020">
    <property type="term" value="C:membrane"/>
    <property type="evidence" value="ECO:0007669"/>
    <property type="project" value="InterPro"/>
</dbReference>
<evidence type="ECO:0000256" key="2">
    <source>
        <dbReference type="ARBA" id="ARBA00010333"/>
    </source>
</evidence>
<evidence type="ECO:0000313" key="9">
    <source>
        <dbReference type="EMBL" id="PWJ11220.1"/>
    </source>
</evidence>
<dbReference type="PROSITE" id="PS51257">
    <property type="entry name" value="PROKAR_LIPOPROTEIN"/>
    <property type="match status" value="1"/>
</dbReference>
<dbReference type="PANTHER" id="PTHR35936:SF34">
    <property type="entry name" value="ABC TRANSPORTER EXTRACELLULAR-BINDING PROTEIN YCKB-RELATED"/>
    <property type="match status" value="1"/>
</dbReference>
<evidence type="ECO:0000259" key="7">
    <source>
        <dbReference type="SMART" id="SM00062"/>
    </source>
</evidence>
<feature type="signal peptide" evidence="6">
    <location>
        <begin position="1"/>
        <end position="23"/>
    </location>
</feature>
<evidence type="ECO:0000256" key="6">
    <source>
        <dbReference type="SAM" id="SignalP"/>
    </source>
</evidence>
<evidence type="ECO:0000256" key="1">
    <source>
        <dbReference type="ARBA" id="ARBA00004196"/>
    </source>
</evidence>
<dbReference type="GO" id="GO:0030313">
    <property type="term" value="C:cell envelope"/>
    <property type="evidence" value="ECO:0007669"/>
    <property type="project" value="UniProtKB-SubCell"/>
</dbReference>
<evidence type="ECO:0000256" key="4">
    <source>
        <dbReference type="RuleBase" id="RU003744"/>
    </source>
</evidence>